<dbReference type="AlphaFoldDB" id="A0A0C4DJ55"/>
<accession>A0A0C4DJ55</accession>
<organism evidence="2 3">
    <name type="scientific">Fusarium oxysporum (strain Fo5176)</name>
    <name type="common">Fusarium vascular wilt</name>
    <dbReference type="NCBI Taxonomy" id="660025"/>
    <lineage>
        <taxon>Eukaryota</taxon>
        <taxon>Fungi</taxon>
        <taxon>Dikarya</taxon>
        <taxon>Ascomycota</taxon>
        <taxon>Pezizomycotina</taxon>
        <taxon>Sordariomycetes</taxon>
        <taxon>Hypocreomycetidae</taxon>
        <taxon>Hypocreales</taxon>
        <taxon>Nectriaceae</taxon>
        <taxon>Fusarium</taxon>
        <taxon>Fusarium oxysporum species complex</taxon>
    </lineage>
</organism>
<feature type="signal peptide" evidence="1">
    <location>
        <begin position="1"/>
        <end position="22"/>
    </location>
</feature>
<name>A0A0C4DJ55_FUSOF</name>
<reference evidence="2" key="2">
    <citation type="submission" date="2025-08" db="UniProtKB">
        <authorList>
            <consortium name="EnsemblFungi"/>
        </authorList>
    </citation>
    <scope>IDENTIFICATION</scope>
    <source>
        <strain evidence="2">4287 / CBS 123668 / FGSC 9935 / NRRL 34936</strain>
    </source>
</reference>
<reference evidence="3" key="1">
    <citation type="journal article" date="2012" name="Mol. Plant Microbe Interact.">
        <title>A highly conserved effector in Fusarium oxysporum is required for full virulence on Arabidopsis.</title>
        <authorList>
            <person name="Thatcher L.F."/>
            <person name="Gardiner D.M."/>
            <person name="Kazan K."/>
            <person name="Manners J."/>
        </authorList>
    </citation>
    <scope>NUCLEOTIDE SEQUENCE [LARGE SCALE GENOMIC DNA]</scope>
    <source>
        <strain evidence="3">Fo5176</strain>
    </source>
</reference>
<dbReference type="Proteomes" id="UP000002489">
    <property type="component" value="Unassembled WGS sequence"/>
</dbReference>
<sequence>MPTLLYWYISVLLVCCLPHIWDVRDGSSLWQLHSATPARRFKVTLVLATLKPQITALPQLPLREPRTRPRRLLQFSLTNLQLASVTFLEHHHIVRIWAIDDELLPPSGVISPFHRGDFPSSTLDTRYSALVIELQTEQFVNIAASVPLAPIGDPKASCNTSRLFRISVEKSLACSRLAFLSKGTDYYLRVILRECFPSAQTAWSNIGPGEILQHQCFSRTSQVSGRM</sequence>
<feature type="chain" id="PRO_5002170321" evidence="1">
    <location>
        <begin position="23"/>
        <end position="227"/>
    </location>
</feature>
<evidence type="ECO:0000313" key="3">
    <source>
        <dbReference type="Proteomes" id="UP000002489"/>
    </source>
</evidence>
<protein>
    <submittedName>
        <fullName evidence="2">Uncharacterized protein</fullName>
    </submittedName>
</protein>
<evidence type="ECO:0000313" key="2">
    <source>
        <dbReference type="EnsemblFungi" id="FOXG_17493P0"/>
    </source>
</evidence>
<dbReference type="EnsemblFungi" id="FOXG_17493T0">
    <property type="protein sequence ID" value="FOXG_17493P0"/>
    <property type="gene ID" value="FOXG_17493"/>
</dbReference>
<keyword evidence="1" id="KW-0732">Signal</keyword>
<proteinExistence type="predicted"/>
<evidence type="ECO:0000256" key="1">
    <source>
        <dbReference type="SAM" id="SignalP"/>
    </source>
</evidence>